<dbReference type="InterPro" id="IPR035398">
    <property type="entry name" value="Bac_rhamnosid_C"/>
</dbReference>
<sequence>MTIFYRLFVVVFISTFTGITASESKILNLKTEYEVTPLGIDVAEPRFSWNMGGATFGDFQKAYQISVLDESGEVVWDSGKTSSNESVHIKYQGKQLHPRTRYVWKLKVWDQKNKIHHSSSWFETGFLDPRIDAWDGAKWIGGSDQDLVLYSQYLPVFKVDLTVQLEEASQSTKVGFIYGANDERLMDKNKNIFQLENQRDQSYVLVELDISPLKTGENALLKIFRVGYSPKDQRSVPLKQFEIPQEIINAKNQYEAHKIYIHSNLGYTDVYVNEEKKTNHIGYVGLNPNGNGGDYISFPVLADIGIHLEDDQVAQISNVTIRNFRAPSNVLFEGALNRDQPNGSFLKTLDPSRNSSPMLRTAFEVKGKVSKARLYVTARGIYEIQLNGEKVGEDYFNPGFTQYNKTLFYQTYDITDQIQEGKNGLGAVLSEGWWSGASTYMGEYWNFFGDRQSLLAKLVITYADGSIEEVNSNPETWKYYNNGPTSYSSMFQGEVYDANKEANVKGWSTGAFDDAGWSNSVEVSLSGTTNTDPNSGNVPSVADHDKLKIIGQYGSNVKAIQEVSAQSFEEVRPGVYVYDLGQNFAGVPKVLVKETLPNQKIYLRFAEVKYPQMEEYGENQEMIMLENIRAAMAQDVYIAKGGEALISPKFTFHGFRFIEITGLESPLPLEDVKAQVLSSVHELASSYQTSNPLVNKLWKNITWSTYSNFLSIPTDCPQRNERLGWSGDISVFAPTANFLTNIPQFLRRHLLAMRDVQTENGRFPDVAPLGVGFGEMMWGSAGITVPWESYKQYNDIDLLKEHYPSMTAYMDYLLEDINAETGVFKEDEKDVWGSLGDWLSLEDRNNEKLLFWEAYLIYNLDLMTKMAQVLGQKEDMIKFSILSESRKDFFNNTYFDAETGKTKYQDKLIDTQASYALPLAFEIVKKDILDQVIDNFANSITRKSKTDQGIDTPPFSLMTGFIGTAWICKALSDHGLDDLAYRLLQQKEYPSWIYPVEQGATTVWERLNSYTHTNGFDGNNNMNSFNHYAFGAVGAWMYGYSLGIKVNEANPGFRQFELAPTPDPSNLMTFAKGHYDSMYGRIESAWTKTDKGVNYSFQIPANTSAKIILHASESDQVLINGKDYKKNKFVSLIEREEGKLIFEAKAGTYSIEINQ</sequence>
<dbReference type="Gene3D" id="2.60.40.10">
    <property type="entry name" value="Immunoglobulins"/>
    <property type="match status" value="1"/>
</dbReference>
<evidence type="ECO:0000313" key="9">
    <source>
        <dbReference type="Proteomes" id="UP001595766"/>
    </source>
</evidence>
<dbReference type="PANTHER" id="PTHR33307:SF6">
    <property type="entry name" value="ALPHA-RHAMNOSIDASE (EUROFUNG)-RELATED"/>
    <property type="match status" value="1"/>
</dbReference>
<dbReference type="GO" id="GO:0016787">
    <property type="term" value="F:hydrolase activity"/>
    <property type="evidence" value="ECO:0007669"/>
    <property type="project" value="UniProtKB-KW"/>
</dbReference>
<comment type="caution">
    <text evidence="8">The sequence shown here is derived from an EMBL/GenBank/DDBJ whole genome shotgun (WGS) entry which is preliminary data.</text>
</comment>
<dbReference type="PANTHER" id="PTHR33307">
    <property type="entry name" value="ALPHA-RHAMNOSIDASE (EUROFUNG)"/>
    <property type="match status" value="1"/>
</dbReference>
<dbReference type="Gene3D" id="2.60.120.260">
    <property type="entry name" value="Galactose-binding domain-like"/>
    <property type="match status" value="2"/>
</dbReference>
<dbReference type="InterPro" id="IPR016007">
    <property type="entry name" value="Alpha_rhamnosid"/>
</dbReference>
<feature type="domain" description="Bacterial alpha-L-rhamnosidase N-terminal" evidence="5">
    <location>
        <begin position="368"/>
        <end position="530"/>
    </location>
</feature>
<dbReference type="Pfam" id="PF17389">
    <property type="entry name" value="Bac_rhamnosid6H"/>
    <property type="match status" value="1"/>
</dbReference>
<comment type="catalytic activity">
    <reaction evidence="1">
        <text>Hydrolysis of terminal non-reducing alpha-L-rhamnose residues in alpha-L-rhamnosides.</text>
        <dbReference type="EC" id="3.2.1.40"/>
    </reaction>
</comment>
<evidence type="ECO:0000259" key="7">
    <source>
        <dbReference type="Pfam" id="PF17390"/>
    </source>
</evidence>
<dbReference type="SUPFAM" id="SSF48208">
    <property type="entry name" value="Six-hairpin glycosidases"/>
    <property type="match status" value="1"/>
</dbReference>
<dbReference type="InterPro" id="IPR012341">
    <property type="entry name" value="6hp_glycosidase-like_sf"/>
</dbReference>
<dbReference type="Pfam" id="PF05592">
    <property type="entry name" value="Bac_rhamnosid"/>
    <property type="match status" value="1"/>
</dbReference>
<dbReference type="InterPro" id="IPR013737">
    <property type="entry name" value="Bac_rhamnosid_N"/>
</dbReference>
<evidence type="ECO:0000256" key="2">
    <source>
        <dbReference type="ARBA" id="ARBA00012652"/>
    </source>
</evidence>
<evidence type="ECO:0000313" key="8">
    <source>
        <dbReference type="EMBL" id="MFC3976115.1"/>
    </source>
</evidence>
<dbReference type="EMBL" id="JBHSAV010000023">
    <property type="protein sequence ID" value="MFC3976115.1"/>
    <property type="molecule type" value="Genomic_DNA"/>
</dbReference>
<dbReference type="InterPro" id="IPR008928">
    <property type="entry name" value="6-hairpin_glycosidase_sf"/>
</dbReference>
<feature type="domain" description="Alpha-L-rhamnosidase concanavalin-like" evidence="4">
    <location>
        <begin position="570"/>
        <end position="677"/>
    </location>
</feature>
<dbReference type="Pfam" id="PF08531">
    <property type="entry name" value="Bac_rhamnosid_N"/>
    <property type="match status" value="1"/>
</dbReference>
<dbReference type="Gene3D" id="1.50.10.10">
    <property type="match status" value="1"/>
</dbReference>
<evidence type="ECO:0000256" key="1">
    <source>
        <dbReference type="ARBA" id="ARBA00001445"/>
    </source>
</evidence>
<evidence type="ECO:0000259" key="5">
    <source>
        <dbReference type="Pfam" id="PF08531"/>
    </source>
</evidence>
<evidence type="ECO:0000256" key="3">
    <source>
        <dbReference type="ARBA" id="ARBA00022801"/>
    </source>
</evidence>
<accession>A0ABV8EKQ7</accession>
<dbReference type="RefSeq" id="WP_241290634.1">
    <property type="nucleotide sequence ID" value="NZ_JAKZGR010000001.1"/>
</dbReference>
<dbReference type="InterPro" id="IPR035396">
    <property type="entry name" value="Bac_rhamnosid6H"/>
</dbReference>
<feature type="domain" description="Alpha-L-rhamnosidase C-terminal" evidence="7">
    <location>
        <begin position="1045"/>
        <end position="1116"/>
    </location>
</feature>
<dbReference type="Gene3D" id="2.60.420.10">
    <property type="entry name" value="Maltose phosphorylase, domain 3"/>
    <property type="match status" value="1"/>
</dbReference>
<protein>
    <recommendedName>
        <fullName evidence="2">alpha-L-rhamnosidase</fullName>
        <ecNumber evidence="2">3.2.1.40</ecNumber>
    </recommendedName>
</protein>
<name>A0ABV8EKQ7_9BACT</name>
<reference evidence="9" key="1">
    <citation type="journal article" date="2019" name="Int. J. Syst. Evol. Microbiol.">
        <title>The Global Catalogue of Microorganisms (GCM) 10K type strain sequencing project: providing services to taxonomists for standard genome sequencing and annotation.</title>
        <authorList>
            <consortium name="The Broad Institute Genomics Platform"/>
            <consortium name="The Broad Institute Genome Sequencing Center for Infectious Disease"/>
            <person name="Wu L."/>
            <person name="Ma J."/>
        </authorList>
    </citation>
    <scope>NUCLEOTIDE SEQUENCE [LARGE SCALE GENOMIC DNA]</scope>
    <source>
        <strain evidence="9">CECT 8551</strain>
    </source>
</reference>
<proteinExistence type="predicted"/>
<evidence type="ECO:0000259" key="6">
    <source>
        <dbReference type="Pfam" id="PF17389"/>
    </source>
</evidence>
<evidence type="ECO:0000259" key="4">
    <source>
        <dbReference type="Pfam" id="PF05592"/>
    </source>
</evidence>
<dbReference type="Proteomes" id="UP001595766">
    <property type="component" value="Unassembled WGS sequence"/>
</dbReference>
<keyword evidence="9" id="KW-1185">Reference proteome</keyword>
<dbReference type="InterPro" id="IPR008902">
    <property type="entry name" value="Rhamnosid_concanavalin"/>
</dbReference>
<feature type="domain" description="Alpha-L-rhamnosidase six-hairpin glycosidase" evidence="6">
    <location>
        <begin position="684"/>
        <end position="1038"/>
    </location>
</feature>
<dbReference type="EC" id="3.2.1.40" evidence="2"/>
<gene>
    <name evidence="8" type="ORF">ACFOUP_06990</name>
</gene>
<dbReference type="Pfam" id="PF25788">
    <property type="entry name" value="Ig_Rha78A_N"/>
    <property type="match status" value="1"/>
</dbReference>
<organism evidence="8 9">
    <name type="scientific">Belliella kenyensis</name>
    <dbReference type="NCBI Taxonomy" id="1472724"/>
    <lineage>
        <taxon>Bacteria</taxon>
        <taxon>Pseudomonadati</taxon>
        <taxon>Bacteroidota</taxon>
        <taxon>Cytophagia</taxon>
        <taxon>Cytophagales</taxon>
        <taxon>Cyclobacteriaceae</taxon>
        <taxon>Belliella</taxon>
    </lineage>
</organism>
<dbReference type="Pfam" id="PF17390">
    <property type="entry name" value="Bac_rhamnosid_C"/>
    <property type="match status" value="1"/>
</dbReference>
<dbReference type="InterPro" id="IPR013783">
    <property type="entry name" value="Ig-like_fold"/>
</dbReference>
<keyword evidence="3 8" id="KW-0378">Hydrolase</keyword>
<dbReference type="PIRSF" id="PIRSF010631">
    <property type="entry name" value="A-rhamnsds"/>
    <property type="match status" value="1"/>
</dbReference>